<dbReference type="STRING" id="983964.A0A2T4AS32"/>
<dbReference type="Proteomes" id="UP000241690">
    <property type="component" value="Unassembled WGS sequence"/>
</dbReference>
<evidence type="ECO:0000256" key="5">
    <source>
        <dbReference type="ARBA" id="ARBA00022723"/>
    </source>
</evidence>
<comment type="similarity">
    <text evidence="3 10">Belongs to the cytochrome P450 family.</text>
</comment>
<dbReference type="InterPro" id="IPR017972">
    <property type="entry name" value="Cyt_P450_CS"/>
</dbReference>
<dbReference type="GO" id="GO:0004497">
    <property type="term" value="F:monooxygenase activity"/>
    <property type="evidence" value="ECO:0007669"/>
    <property type="project" value="UniProtKB-KW"/>
</dbReference>
<protein>
    <recommendedName>
        <fullName evidence="13">Cytochrome P450</fullName>
    </recommendedName>
</protein>
<evidence type="ECO:0000256" key="8">
    <source>
        <dbReference type="ARBA" id="ARBA00023033"/>
    </source>
</evidence>
<sequence>MNKTLVTAINASAELFSRPFLASITNLQRVWWVRTGRAHLYHQAVHAKYGDIVRIGPHMVSVSNPEAIQTIYPIRSGFPKSDFYSALRPYSSERGSMLLVFNTQDEQMHKRLKSPIAPLFSLSNTVTFEGLVDDVLACLSEQLDKRFVDTMEILDFGKWVQYFAFDVMGTMSFSKRYGFLDQGRDDEGMLDAIFNYMKTAAPMTQIPWLDPWFYKNKIVHSFRRTPGMSILGVVSKAIRERLDGNDDAGTQSSGKDFLSRFLEIHRANPDLPPWASTAWTFSNVIAGSDSVGSVMRTILWRLIFLADNLVTHPDTLQALQRELDAANLSRPYPKWNEVRDLEYLDACVQEAVRIHPPFALPFERVVPVGGVNVMGKYLPEGVFVGSNPYVVNRHKPTFGENVEDWSPERWLGGEGHKKKLEQSILTFGAGRRVCLGKYIGLFEVKKLIPFLILNYEIQIIDPKALTVENGFFFKQEGFNCRITKREQSSTD</sequence>
<comment type="pathway">
    <text evidence="2">Secondary metabolite biosynthesis.</text>
</comment>
<dbReference type="RefSeq" id="XP_024779556.1">
    <property type="nucleotide sequence ID" value="XM_024916585.1"/>
</dbReference>
<feature type="binding site" description="axial binding residue" evidence="9">
    <location>
        <position position="434"/>
    </location>
    <ligand>
        <name>heme</name>
        <dbReference type="ChEBI" id="CHEBI:30413"/>
    </ligand>
    <ligandPart>
        <name>Fe</name>
        <dbReference type="ChEBI" id="CHEBI:18248"/>
    </ligandPart>
</feature>
<dbReference type="GO" id="GO:0016705">
    <property type="term" value="F:oxidoreductase activity, acting on paired donors, with incorporation or reduction of molecular oxygen"/>
    <property type="evidence" value="ECO:0007669"/>
    <property type="project" value="InterPro"/>
</dbReference>
<dbReference type="Pfam" id="PF00067">
    <property type="entry name" value="p450"/>
    <property type="match status" value="1"/>
</dbReference>
<dbReference type="InterPro" id="IPR050121">
    <property type="entry name" value="Cytochrome_P450_monoxygenase"/>
</dbReference>
<dbReference type="PANTHER" id="PTHR24305:SF175">
    <property type="entry name" value="CYTOCHROME P450 MONOOXYGENASE PKFB"/>
    <property type="match status" value="1"/>
</dbReference>
<evidence type="ECO:0008006" key="13">
    <source>
        <dbReference type="Google" id="ProtNLM"/>
    </source>
</evidence>
<reference evidence="11 12" key="1">
    <citation type="submission" date="2016-07" db="EMBL/GenBank/DDBJ databases">
        <title>Multiple horizontal gene transfer events from other fungi enriched the ability of initially mycotrophic Trichoderma (Ascomycota) to feed on dead plant biomass.</title>
        <authorList>
            <consortium name="DOE Joint Genome Institute"/>
            <person name="Aerts A."/>
            <person name="Atanasova L."/>
            <person name="Chenthamara K."/>
            <person name="Zhang J."/>
            <person name="Grujic M."/>
            <person name="Henrissat B."/>
            <person name="Kuo A."/>
            <person name="Salamov A."/>
            <person name="Lipzen A."/>
            <person name="Labutti K."/>
            <person name="Barry K."/>
            <person name="Miao Y."/>
            <person name="Rahimi M.J."/>
            <person name="Shen Q."/>
            <person name="Grigoriev I.V."/>
            <person name="Kubicek C.P."/>
            <person name="Druzhinina I.S."/>
        </authorList>
    </citation>
    <scope>NUCLEOTIDE SEQUENCE [LARGE SCALE GENOMIC DNA]</scope>
    <source>
        <strain evidence="11 12">CBS 226.95</strain>
    </source>
</reference>
<dbReference type="InterPro" id="IPR002403">
    <property type="entry name" value="Cyt_P450_E_grp-IV"/>
</dbReference>
<keyword evidence="8 10" id="KW-0503">Monooxygenase</keyword>
<evidence type="ECO:0000256" key="9">
    <source>
        <dbReference type="PIRSR" id="PIRSR602403-1"/>
    </source>
</evidence>
<evidence type="ECO:0000256" key="2">
    <source>
        <dbReference type="ARBA" id="ARBA00005179"/>
    </source>
</evidence>
<dbReference type="GO" id="GO:0005506">
    <property type="term" value="F:iron ion binding"/>
    <property type="evidence" value="ECO:0007669"/>
    <property type="project" value="InterPro"/>
</dbReference>
<name>A0A2T4AS32_TRIHA</name>
<dbReference type="GeneID" id="36625154"/>
<evidence type="ECO:0000256" key="4">
    <source>
        <dbReference type="ARBA" id="ARBA00022617"/>
    </source>
</evidence>
<evidence type="ECO:0000313" key="11">
    <source>
        <dbReference type="EMBL" id="PTB59879.1"/>
    </source>
</evidence>
<keyword evidence="5 9" id="KW-0479">Metal-binding</keyword>
<evidence type="ECO:0000256" key="10">
    <source>
        <dbReference type="RuleBase" id="RU000461"/>
    </source>
</evidence>
<keyword evidence="4 9" id="KW-0349">Heme</keyword>
<dbReference type="GO" id="GO:0020037">
    <property type="term" value="F:heme binding"/>
    <property type="evidence" value="ECO:0007669"/>
    <property type="project" value="InterPro"/>
</dbReference>
<accession>A0A2T4AS32</accession>
<comment type="cofactor">
    <cofactor evidence="1 9">
        <name>heme</name>
        <dbReference type="ChEBI" id="CHEBI:30413"/>
    </cofactor>
</comment>
<dbReference type="AlphaFoldDB" id="A0A2T4AS32"/>
<dbReference type="EMBL" id="KZ679675">
    <property type="protein sequence ID" value="PTB59879.1"/>
    <property type="molecule type" value="Genomic_DNA"/>
</dbReference>
<dbReference type="SUPFAM" id="SSF48264">
    <property type="entry name" value="Cytochrome P450"/>
    <property type="match status" value="1"/>
</dbReference>
<gene>
    <name evidence="11" type="ORF">M431DRAFT_488675</name>
</gene>
<evidence type="ECO:0000256" key="6">
    <source>
        <dbReference type="ARBA" id="ARBA00023002"/>
    </source>
</evidence>
<dbReference type="CDD" id="cd11060">
    <property type="entry name" value="CYP57A1-like"/>
    <property type="match status" value="1"/>
</dbReference>
<organism evidence="11 12">
    <name type="scientific">Trichoderma harzianum CBS 226.95</name>
    <dbReference type="NCBI Taxonomy" id="983964"/>
    <lineage>
        <taxon>Eukaryota</taxon>
        <taxon>Fungi</taxon>
        <taxon>Dikarya</taxon>
        <taxon>Ascomycota</taxon>
        <taxon>Pezizomycotina</taxon>
        <taxon>Sordariomycetes</taxon>
        <taxon>Hypocreomycetidae</taxon>
        <taxon>Hypocreales</taxon>
        <taxon>Hypocreaceae</taxon>
        <taxon>Trichoderma</taxon>
    </lineage>
</organism>
<dbReference type="PRINTS" id="PR00385">
    <property type="entry name" value="P450"/>
</dbReference>
<dbReference type="InterPro" id="IPR036396">
    <property type="entry name" value="Cyt_P450_sf"/>
</dbReference>
<dbReference type="Gene3D" id="1.10.630.10">
    <property type="entry name" value="Cytochrome P450"/>
    <property type="match status" value="1"/>
</dbReference>
<evidence type="ECO:0000256" key="3">
    <source>
        <dbReference type="ARBA" id="ARBA00010617"/>
    </source>
</evidence>
<keyword evidence="12" id="KW-1185">Reference proteome</keyword>
<dbReference type="PRINTS" id="PR00465">
    <property type="entry name" value="EP450IV"/>
</dbReference>
<keyword evidence="7 9" id="KW-0408">Iron</keyword>
<proteinExistence type="inferred from homology"/>
<evidence type="ECO:0000313" key="12">
    <source>
        <dbReference type="Proteomes" id="UP000241690"/>
    </source>
</evidence>
<evidence type="ECO:0000256" key="1">
    <source>
        <dbReference type="ARBA" id="ARBA00001971"/>
    </source>
</evidence>
<evidence type="ECO:0000256" key="7">
    <source>
        <dbReference type="ARBA" id="ARBA00023004"/>
    </source>
</evidence>
<keyword evidence="6 10" id="KW-0560">Oxidoreductase</keyword>
<dbReference type="InterPro" id="IPR001128">
    <property type="entry name" value="Cyt_P450"/>
</dbReference>
<dbReference type="PANTHER" id="PTHR24305">
    <property type="entry name" value="CYTOCHROME P450"/>
    <property type="match status" value="1"/>
</dbReference>
<dbReference type="PROSITE" id="PS00086">
    <property type="entry name" value="CYTOCHROME_P450"/>
    <property type="match status" value="1"/>
</dbReference>